<dbReference type="PANTHER" id="PTHR38766">
    <property type="entry name" value="FLAGELLAR PROTEIN FLIO"/>
    <property type="match status" value="1"/>
</dbReference>
<feature type="compositionally biased region" description="Polar residues" evidence="1">
    <location>
        <begin position="383"/>
        <end position="397"/>
    </location>
</feature>
<feature type="region of interest" description="Disordered" evidence="1">
    <location>
        <begin position="101"/>
        <end position="253"/>
    </location>
</feature>
<sequence>MNEWLTGIVGENAARVAGFILLFLLILLAIVVVFAIIRRLTGGTFVSGGRGRAPRLSVMDAAAVDSRRRLVLVRRDNVEHLILIGGPTDLVVEQNIVHTARAQSRPQASKAEPEPVASTTAPSPALSNLQAREQQVAEVPEPEPFVATEPAPPIAPPISSPNISSSNTRQPSAPAAFASDRTQEQPRPAAPPSRPATPQPVPAPAAPKPAPQFTQRERPAPSYPPQPRTVLPPQPPAQPITHPRHPAHPAYPLSQVAKGVISATSGAAGGAAAVSGAAASLDIAPSRDIPPAREAEKPAPTPSPSGRDMPDRSPNDFDESPAAPTPPPPAKEDISAKLDTFSLELHDAILDDFAIDDVDPAGKKDNYPAGGNIPDAELVSVFEDQSSSDLNISPTQDASDKAETSDLEDEMEKLLGELSKSNRN</sequence>
<evidence type="ECO:0000256" key="1">
    <source>
        <dbReference type="SAM" id="MobiDB-lite"/>
    </source>
</evidence>
<dbReference type="EMBL" id="QOZG01000001">
    <property type="protein sequence ID" value="RCS25262.1"/>
    <property type="molecule type" value="Genomic_DNA"/>
</dbReference>
<evidence type="ECO:0000256" key="2">
    <source>
        <dbReference type="SAM" id="Phobius"/>
    </source>
</evidence>
<feature type="region of interest" description="Disordered" evidence="1">
    <location>
        <begin position="284"/>
        <end position="338"/>
    </location>
</feature>
<dbReference type="OrthoDB" id="8456606at2"/>
<organism evidence="3 4">
    <name type="scientific">Phyllobacterium salinisoli</name>
    <dbReference type="NCBI Taxonomy" id="1899321"/>
    <lineage>
        <taxon>Bacteria</taxon>
        <taxon>Pseudomonadati</taxon>
        <taxon>Pseudomonadota</taxon>
        <taxon>Alphaproteobacteria</taxon>
        <taxon>Hyphomicrobiales</taxon>
        <taxon>Phyllobacteriaceae</taxon>
        <taxon>Phyllobacterium</taxon>
    </lineage>
</organism>
<feature type="compositionally biased region" description="Low complexity" evidence="1">
    <location>
        <begin position="136"/>
        <end position="149"/>
    </location>
</feature>
<feature type="transmembrane region" description="Helical" evidence="2">
    <location>
        <begin position="16"/>
        <end position="37"/>
    </location>
</feature>
<reference evidence="3 4" key="1">
    <citation type="submission" date="2018-07" db="EMBL/GenBank/DDBJ databases">
        <title>The draft genome of Phyllobacterium salinisoli.</title>
        <authorList>
            <person name="Liu L."/>
            <person name="Li L."/>
            <person name="Zhang X."/>
            <person name="Liang L."/>
        </authorList>
    </citation>
    <scope>NUCLEOTIDE SEQUENCE [LARGE SCALE GENOMIC DNA]</scope>
    <source>
        <strain evidence="3 4">LLAN61</strain>
    </source>
</reference>
<evidence type="ECO:0000313" key="3">
    <source>
        <dbReference type="EMBL" id="RCS25262.1"/>
    </source>
</evidence>
<feature type="region of interest" description="Disordered" evidence="1">
    <location>
        <begin position="381"/>
        <end position="424"/>
    </location>
</feature>
<dbReference type="RefSeq" id="WP_114438356.1">
    <property type="nucleotide sequence ID" value="NZ_QOZG01000001.1"/>
</dbReference>
<protein>
    <recommendedName>
        <fullName evidence="5">Flagellar biosynthesis protein FliO</fullName>
    </recommendedName>
</protein>
<dbReference type="Proteomes" id="UP000253420">
    <property type="component" value="Unassembled WGS sequence"/>
</dbReference>
<keyword evidence="2" id="KW-1133">Transmembrane helix</keyword>
<evidence type="ECO:0008006" key="5">
    <source>
        <dbReference type="Google" id="ProtNLM"/>
    </source>
</evidence>
<keyword evidence="2" id="KW-0472">Membrane</keyword>
<dbReference type="PANTHER" id="PTHR38766:SF1">
    <property type="entry name" value="FLAGELLAR PROTEIN FLIO"/>
    <property type="match status" value="1"/>
</dbReference>
<evidence type="ECO:0000313" key="4">
    <source>
        <dbReference type="Proteomes" id="UP000253420"/>
    </source>
</evidence>
<dbReference type="InterPro" id="IPR052205">
    <property type="entry name" value="FliO/MopB"/>
</dbReference>
<dbReference type="AlphaFoldDB" id="A0A368KA20"/>
<proteinExistence type="predicted"/>
<keyword evidence="2" id="KW-0812">Transmembrane</keyword>
<feature type="compositionally biased region" description="Pro residues" evidence="1">
    <location>
        <begin position="150"/>
        <end position="159"/>
    </location>
</feature>
<gene>
    <name evidence="3" type="ORF">DUT91_00075</name>
</gene>
<feature type="region of interest" description="Disordered" evidence="1">
    <location>
        <begin position="357"/>
        <end position="376"/>
    </location>
</feature>
<name>A0A368KA20_9HYPH</name>
<keyword evidence="4" id="KW-1185">Reference proteome</keyword>
<feature type="compositionally biased region" description="Polar residues" evidence="1">
    <location>
        <begin position="117"/>
        <end position="133"/>
    </location>
</feature>
<accession>A0A368KA20</accession>
<feature type="compositionally biased region" description="Pro residues" evidence="1">
    <location>
        <begin position="188"/>
        <end position="210"/>
    </location>
</feature>
<comment type="caution">
    <text evidence="3">The sequence shown here is derived from an EMBL/GenBank/DDBJ whole genome shotgun (WGS) entry which is preliminary data.</text>
</comment>
<feature type="compositionally biased region" description="Pro residues" evidence="1">
    <location>
        <begin position="221"/>
        <end position="238"/>
    </location>
</feature>